<dbReference type="STRING" id="1194090.SAMN05443144_12431"/>
<protein>
    <recommendedName>
        <fullName evidence="3">Sialate O-acetylesterase domain-containing protein</fullName>
    </recommendedName>
</protein>
<keyword evidence="2" id="KW-0732">Signal</keyword>
<dbReference type="InterPro" id="IPR005181">
    <property type="entry name" value="SASA"/>
</dbReference>
<keyword evidence="5" id="KW-1185">Reference proteome</keyword>
<dbReference type="InterPro" id="IPR036514">
    <property type="entry name" value="SGNH_hydro_sf"/>
</dbReference>
<feature type="domain" description="Sialate O-acetylesterase" evidence="3">
    <location>
        <begin position="29"/>
        <end position="253"/>
    </location>
</feature>
<accession>A0A1M5IQN6</accession>
<evidence type="ECO:0000256" key="1">
    <source>
        <dbReference type="ARBA" id="ARBA00022801"/>
    </source>
</evidence>
<evidence type="ECO:0000259" key="3">
    <source>
        <dbReference type="Pfam" id="PF03629"/>
    </source>
</evidence>
<dbReference type="PANTHER" id="PTHR31988:SF19">
    <property type="entry name" value="9-O-ACETYL-N-ACETYLNEURAMINIC ACID DEACETYLASE-RELATED"/>
    <property type="match status" value="1"/>
</dbReference>
<dbReference type="InterPro" id="IPR052940">
    <property type="entry name" value="Carb_Esterase_6"/>
</dbReference>
<dbReference type="EMBL" id="FQUS01000024">
    <property type="protein sequence ID" value="SHG30638.1"/>
    <property type="molecule type" value="Genomic_DNA"/>
</dbReference>
<sequence length="267" mass="29517">MVLKIYLTIALFITFTFYANAQENADPDFHIYLLMGQSNMAGRGEITEEFKNERHSRVLMLKEDNQWVVAQHPLHFDKPSVIGVGPGLSFGIKMAEENPGTKIGLVPTAVGGTSIDLWKPGAFDEKTKTHPYDDALVRIKEAMKSGVIKGVLWHQGESDKDPSNASQYVAKLTTLIERLRTEVNNPELPFVAGELGRFITTSENINKELAKASDKIPYTGVASSEGLVHKGDGTHFDSPSAAKLGERYARQMQRIQSQIISKGKDSQ</sequence>
<evidence type="ECO:0000256" key="2">
    <source>
        <dbReference type="SAM" id="SignalP"/>
    </source>
</evidence>
<dbReference type="RefSeq" id="WP_073067538.1">
    <property type="nucleotide sequence ID" value="NZ_FQUS01000024.1"/>
</dbReference>
<organism evidence="4 5">
    <name type="scientific">Fodinibius roseus</name>
    <dbReference type="NCBI Taxonomy" id="1194090"/>
    <lineage>
        <taxon>Bacteria</taxon>
        <taxon>Pseudomonadati</taxon>
        <taxon>Balneolota</taxon>
        <taxon>Balneolia</taxon>
        <taxon>Balneolales</taxon>
        <taxon>Balneolaceae</taxon>
        <taxon>Fodinibius</taxon>
    </lineage>
</organism>
<dbReference type="PANTHER" id="PTHR31988">
    <property type="entry name" value="ESTERASE, PUTATIVE (DUF303)-RELATED"/>
    <property type="match status" value="1"/>
</dbReference>
<reference evidence="4 5" key="1">
    <citation type="submission" date="2016-11" db="EMBL/GenBank/DDBJ databases">
        <authorList>
            <person name="Jaros S."/>
            <person name="Januszkiewicz K."/>
            <person name="Wedrychowicz H."/>
        </authorList>
    </citation>
    <scope>NUCLEOTIDE SEQUENCE [LARGE SCALE GENOMIC DNA]</scope>
    <source>
        <strain evidence="4 5">DSM 21986</strain>
    </source>
</reference>
<dbReference type="AlphaFoldDB" id="A0A1M5IQN6"/>
<evidence type="ECO:0000313" key="4">
    <source>
        <dbReference type="EMBL" id="SHG30638.1"/>
    </source>
</evidence>
<name>A0A1M5IQN6_9BACT</name>
<dbReference type="SUPFAM" id="SSF52266">
    <property type="entry name" value="SGNH hydrolase"/>
    <property type="match status" value="1"/>
</dbReference>
<evidence type="ECO:0000313" key="5">
    <source>
        <dbReference type="Proteomes" id="UP000184041"/>
    </source>
</evidence>
<dbReference type="Proteomes" id="UP000184041">
    <property type="component" value="Unassembled WGS sequence"/>
</dbReference>
<feature type="chain" id="PRO_5012477324" description="Sialate O-acetylesterase domain-containing protein" evidence="2">
    <location>
        <begin position="22"/>
        <end position="267"/>
    </location>
</feature>
<dbReference type="GO" id="GO:0016788">
    <property type="term" value="F:hydrolase activity, acting on ester bonds"/>
    <property type="evidence" value="ECO:0007669"/>
    <property type="project" value="UniProtKB-ARBA"/>
</dbReference>
<gene>
    <name evidence="4" type="ORF">SAMN05443144_12431</name>
</gene>
<dbReference type="Pfam" id="PF03629">
    <property type="entry name" value="SASA"/>
    <property type="match status" value="1"/>
</dbReference>
<dbReference type="Gene3D" id="3.40.50.1110">
    <property type="entry name" value="SGNH hydrolase"/>
    <property type="match status" value="1"/>
</dbReference>
<keyword evidence="1" id="KW-0378">Hydrolase</keyword>
<feature type="signal peptide" evidence="2">
    <location>
        <begin position="1"/>
        <end position="21"/>
    </location>
</feature>
<dbReference type="OrthoDB" id="9795554at2"/>
<proteinExistence type="predicted"/>